<dbReference type="RefSeq" id="WP_120583351.1">
    <property type="nucleotide sequence ID" value="NZ_RAWI01000037.1"/>
</dbReference>
<evidence type="ECO:0000313" key="2">
    <source>
        <dbReference type="Proteomes" id="UP000278907"/>
    </source>
</evidence>
<sequence length="251" mass="27946">MPFIFRGNDVTALLDNPLTAANSLFSILEQEEPALVADLSALWKTHVRGTPLVAGTAWRPALGAFAKISSFWDNTYSDQRLAGLLYGPNAAAATQAVTGAASANQFLREFEAARDEAFFYVFFQLSSVNELAGVSFLATYYHHDISALFVQRPHSFVREVVSRRVIETAQIMLRILYGNMSMGWGSFYSTRTLSTTLLLAKMHHHALATYRTPGTGRRCYNQSSVAFTLLTFSYVVAQAWVDKGFAYNEQR</sequence>
<keyword evidence="2" id="KW-1185">Reference proteome</keyword>
<proteinExistence type="predicted"/>
<dbReference type="Proteomes" id="UP000278907">
    <property type="component" value="Unassembled WGS sequence"/>
</dbReference>
<protein>
    <submittedName>
        <fullName evidence="1">Uncharacterized protein</fullName>
    </submittedName>
</protein>
<evidence type="ECO:0000313" key="1">
    <source>
        <dbReference type="EMBL" id="RKI13530.1"/>
    </source>
</evidence>
<organism evidence="1 2">
    <name type="scientific">Corallococcus praedator</name>
    <dbReference type="NCBI Taxonomy" id="2316724"/>
    <lineage>
        <taxon>Bacteria</taxon>
        <taxon>Pseudomonadati</taxon>
        <taxon>Myxococcota</taxon>
        <taxon>Myxococcia</taxon>
        <taxon>Myxococcales</taxon>
        <taxon>Cystobacterineae</taxon>
        <taxon>Myxococcaceae</taxon>
        <taxon>Corallococcus</taxon>
    </lineage>
</organism>
<accession>A0ABX9QNK8</accession>
<comment type="caution">
    <text evidence="1">The sequence shown here is derived from an EMBL/GenBank/DDBJ whole genome shotgun (WGS) entry which is preliminary data.</text>
</comment>
<gene>
    <name evidence="1" type="ORF">D7Y13_07405</name>
</gene>
<dbReference type="EMBL" id="RAWI01000037">
    <property type="protein sequence ID" value="RKI13530.1"/>
    <property type="molecule type" value="Genomic_DNA"/>
</dbReference>
<name>A0ABX9QNK8_9BACT</name>
<reference evidence="1 2" key="1">
    <citation type="submission" date="2018-09" db="EMBL/GenBank/DDBJ databases">
        <authorList>
            <person name="Livingstone P.G."/>
            <person name="Whitworth D.E."/>
        </authorList>
    </citation>
    <scope>NUCLEOTIDE SEQUENCE [LARGE SCALE GENOMIC DNA]</scope>
    <source>
        <strain evidence="1 2">CA031B</strain>
    </source>
</reference>